<organism evidence="3 4">
    <name type="scientific">Streptomyces mobaraensis</name>
    <name type="common">Streptoverticillium mobaraense</name>
    <dbReference type="NCBI Taxonomy" id="35621"/>
    <lineage>
        <taxon>Bacteria</taxon>
        <taxon>Bacillati</taxon>
        <taxon>Actinomycetota</taxon>
        <taxon>Actinomycetes</taxon>
        <taxon>Kitasatosporales</taxon>
        <taxon>Streptomycetaceae</taxon>
        <taxon>Streptomyces</taxon>
    </lineage>
</organism>
<evidence type="ECO:0000259" key="2">
    <source>
        <dbReference type="Pfam" id="PF00089"/>
    </source>
</evidence>
<dbReference type="GO" id="GO:0006508">
    <property type="term" value="P:proteolysis"/>
    <property type="evidence" value="ECO:0007669"/>
    <property type="project" value="InterPro"/>
</dbReference>
<dbReference type="Pfam" id="PF00089">
    <property type="entry name" value="Trypsin"/>
    <property type="match status" value="1"/>
</dbReference>
<evidence type="ECO:0000313" key="3">
    <source>
        <dbReference type="EMBL" id="KAB7844951.1"/>
    </source>
</evidence>
<sequence length="235" mass="24509">MRKIRNAAVAVGTAVALCAGITNAHAIIGGTPVPTPSAAVRLHFSDTGGGDFYCSGALISPNWVLTSRDCASYTDAATVDRGDGVTYKSDAIYWEMSVLVAVVHIPQAIPAPTGSTSDPATNGYMVMADKSDPLPKVGDVDTTYGWDGNALNKINVRVTDYSSQTLFATASGCKNGGCMGSDDWGGPVVHNYNGKPKVAAVTWQPSSPYDDRVNCSENAGGVSEARDWIKAKTGL</sequence>
<dbReference type="Gene3D" id="2.40.10.10">
    <property type="entry name" value="Trypsin-like serine proteases"/>
    <property type="match status" value="1"/>
</dbReference>
<accession>A0A5N5W7P3</accession>
<dbReference type="InterPro" id="IPR001254">
    <property type="entry name" value="Trypsin_dom"/>
</dbReference>
<proteinExistence type="predicted"/>
<dbReference type="EMBL" id="VOKX01000027">
    <property type="protein sequence ID" value="KAB7844951.1"/>
    <property type="molecule type" value="Genomic_DNA"/>
</dbReference>
<dbReference type="Proteomes" id="UP000327000">
    <property type="component" value="Unassembled WGS sequence"/>
</dbReference>
<protein>
    <submittedName>
        <fullName evidence="3">S1 family peptidase</fullName>
    </submittedName>
</protein>
<gene>
    <name evidence="3" type="ORF">FRZ00_14590</name>
</gene>
<dbReference type="OrthoDB" id="9815928at2"/>
<evidence type="ECO:0000313" key="4">
    <source>
        <dbReference type="Proteomes" id="UP000327000"/>
    </source>
</evidence>
<dbReference type="AlphaFoldDB" id="A0A5N5W7P3"/>
<dbReference type="InterPro" id="IPR009003">
    <property type="entry name" value="Peptidase_S1_PA"/>
</dbReference>
<name>A0A5N5W7P3_STRMB</name>
<feature type="domain" description="Peptidase S1" evidence="2">
    <location>
        <begin position="27"/>
        <end position="203"/>
    </location>
</feature>
<reference evidence="3 4" key="1">
    <citation type="journal article" date="2019" name="Microb. Cell Fact.">
        <title>Exploring novel herbicidin analogues by transcriptional regulator overexpression and MS/MS molecular networking.</title>
        <authorList>
            <person name="Shi Y."/>
            <person name="Gu R."/>
            <person name="Li Y."/>
            <person name="Wang X."/>
            <person name="Ren W."/>
            <person name="Li X."/>
            <person name="Wang L."/>
            <person name="Xie Y."/>
            <person name="Hong B."/>
        </authorList>
    </citation>
    <scope>NUCLEOTIDE SEQUENCE [LARGE SCALE GENOMIC DNA]</scope>
    <source>
        <strain evidence="3 4">US-43</strain>
    </source>
</reference>
<feature type="signal peptide" evidence="1">
    <location>
        <begin position="1"/>
        <end position="26"/>
    </location>
</feature>
<dbReference type="GO" id="GO:0004252">
    <property type="term" value="F:serine-type endopeptidase activity"/>
    <property type="evidence" value="ECO:0007669"/>
    <property type="project" value="InterPro"/>
</dbReference>
<dbReference type="RefSeq" id="WP_152263779.1">
    <property type="nucleotide sequence ID" value="NZ_VOKX01000027.1"/>
</dbReference>
<dbReference type="SUPFAM" id="SSF50494">
    <property type="entry name" value="Trypsin-like serine proteases"/>
    <property type="match status" value="1"/>
</dbReference>
<comment type="caution">
    <text evidence="3">The sequence shown here is derived from an EMBL/GenBank/DDBJ whole genome shotgun (WGS) entry which is preliminary data.</text>
</comment>
<keyword evidence="4" id="KW-1185">Reference proteome</keyword>
<feature type="chain" id="PRO_5024913854" evidence="1">
    <location>
        <begin position="27"/>
        <end position="235"/>
    </location>
</feature>
<evidence type="ECO:0000256" key="1">
    <source>
        <dbReference type="SAM" id="SignalP"/>
    </source>
</evidence>
<keyword evidence="1" id="KW-0732">Signal</keyword>
<dbReference type="InterPro" id="IPR043504">
    <property type="entry name" value="Peptidase_S1_PA_chymotrypsin"/>
</dbReference>